<evidence type="ECO:0000313" key="6">
    <source>
        <dbReference type="Proteomes" id="UP000006310"/>
    </source>
</evidence>
<keyword evidence="6" id="KW-1185">Reference proteome</keyword>
<dbReference type="SMART" id="SM00232">
    <property type="entry name" value="JAB_MPN"/>
    <property type="match status" value="1"/>
</dbReference>
<dbReference type="GO" id="GO:0034515">
    <property type="term" value="C:proteasome storage granule"/>
    <property type="evidence" value="ECO:0007669"/>
    <property type="project" value="EnsemblFungi"/>
</dbReference>
<dbReference type="GeneID" id="34528030"/>
<dbReference type="GO" id="GO:0008237">
    <property type="term" value="F:metallopeptidase activity"/>
    <property type="evidence" value="ECO:0007669"/>
    <property type="project" value="InterPro"/>
</dbReference>
<dbReference type="PANTHER" id="PTHR10540">
    <property type="entry name" value="EUKARYOTIC TRANSLATION INITIATION FACTOR 3 SUBUNIT F-RELATED"/>
    <property type="match status" value="1"/>
</dbReference>
<dbReference type="RefSeq" id="XP_022466520.1">
    <property type="nucleotide sequence ID" value="XM_022610200.1"/>
</dbReference>
<dbReference type="GO" id="GO:0043161">
    <property type="term" value="P:proteasome-mediated ubiquitin-dependent protein catabolic process"/>
    <property type="evidence" value="ECO:0007669"/>
    <property type="project" value="EnsemblFungi"/>
</dbReference>
<keyword evidence="3" id="KW-0647">Proteasome</keyword>
<dbReference type="KEGG" id="kng:KNAG_0J01940"/>
<reference evidence="6" key="2">
    <citation type="submission" date="2012-08" db="EMBL/GenBank/DDBJ databases">
        <title>Genome sequence of Kazachstania naganishii.</title>
        <authorList>
            <person name="Gordon J.L."/>
            <person name="Armisen D."/>
            <person name="Proux-Wera E."/>
            <person name="OhEigeartaigh S.S."/>
            <person name="Byrne K.P."/>
            <person name="Wolfe K.H."/>
        </authorList>
    </citation>
    <scope>NUCLEOTIDE SEQUENCE [LARGE SCALE GENOMIC DNA]</scope>
    <source>
        <strain evidence="6">ATCC MYA-139 / BCRC 22969 / CBS 8797 / CCRC 22969 / KCTC 17520 / NBRC 10181 / NCYC 3082</strain>
    </source>
</reference>
<dbReference type="eggNOG" id="KOG1556">
    <property type="taxonomic scope" value="Eukaryota"/>
</dbReference>
<dbReference type="PROSITE" id="PS50249">
    <property type="entry name" value="MPN"/>
    <property type="match status" value="1"/>
</dbReference>
<reference evidence="5 6" key="1">
    <citation type="journal article" date="2011" name="Proc. Natl. Acad. Sci. U.S.A.">
        <title>Evolutionary erosion of yeast sex chromosomes by mating-type switching accidents.</title>
        <authorList>
            <person name="Gordon J.L."/>
            <person name="Armisen D."/>
            <person name="Proux-Wera E."/>
            <person name="Oheigeartaigh S.S."/>
            <person name="Byrne K.P."/>
            <person name="Wolfe K.H."/>
        </authorList>
    </citation>
    <scope>NUCLEOTIDE SEQUENCE [LARGE SCALE GENOMIC DNA]</scope>
    <source>
        <strain evidence="6">ATCC MYA-139 / BCRC 22969 / CBS 8797 / CCRC 22969 / KCTC 17520 / NBRC 10181 / NCYC 3082</strain>
    </source>
</reference>
<evidence type="ECO:0000313" key="5">
    <source>
        <dbReference type="EMBL" id="CCK72275.1"/>
    </source>
</evidence>
<comment type="similarity">
    <text evidence="2">Belongs to the peptidase M67A family.</text>
</comment>
<dbReference type="EMBL" id="HE978323">
    <property type="protein sequence ID" value="CCK72275.1"/>
    <property type="molecule type" value="Genomic_DNA"/>
</dbReference>
<dbReference type="OMA" id="HAMSIKT"/>
<gene>
    <name evidence="5" type="primary">KNAG0J01940</name>
    <name evidence="5" type="ordered locus">KNAG_0J01940</name>
</gene>
<dbReference type="HOGENOM" id="CLU_027018_3_0_1"/>
<dbReference type="CDD" id="cd08062">
    <property type="entry name" value="MPN_RPN7_8"/>
    <property type="match status" value="1"/>
</dbReference>
<evidence type="ECO:0000256" key="3">
    <source>
        <dbReference type="ARBA" id="ARBA00022942"/>
    </source>
</evidence>
<dbReference type="Gene3D" id="3.40.140.10">
    <property type="entry name" value="Cytidine Deaminase, domain 2"/>
    <property type="match status" value="1"/>
</dbReference>
<dbReference type="AlphaFoldDB" id="J7RBL3"/>
<feature type="domain" description="MPN" evidence="4">
    <location>
        <begin position="6"/>
        <end position="144"/>
    </location>
</feature>
<dbReference type="InterPro" id="IPR037518">
    <property type="entry name" value="MPN"/>
</dbReference>
<evidence type="ECO:0000256" key="2">
    <source>
        <dbReference type="ARBA" id="ARBA00008568"/>
    </source>
</evidence>
<name>J7RBL3_HUIN7</name>
<proteinExistence type="inferred from homology"/>
<evidence type="ECO:0000256" key="1">
    <source>
        <dbReference type="ARBA" id="ARBA00002187"/>
    </source>
</evidence>
<dbReference type="Pfam" id="PF01398">
    <property type="entry name" value="JAB"/>
    <property type="match status" value="1"/>
</dbReference>
<dbReference type="OrthoDB" id="10256771at2759"/>
<sequence length="306" mass="33635">MECESVSVAPLVLLSVLDHFDRVVMGPHPPETRVVGVLLGEKVGGVASVKVTNSFAIPFEEDLATGVWFLDQNYIENMCEMFRKINASEQLVGWYHSGPKLRRSDMQINDLFRQYTANPLLAVIDVKQTGAGLPVECYAAVEQINDDGSATEKFFQHLPCEVRAEDAEEIGVEHLLRDERDQAAGPLSVRLTAQLHSLQNLQSRLARIVSYLDRIGPGGDLPANHAILGKLQDVFNLFPVLGDSTPLQHALTVETNDELMVVYAANLVRTIIAFQNLIDNKIQNKKLATATTTTTTTTSPPQTAST</sequence>
<protein>
    <recommendedName>
        <fullName evidence="4">MPN domain-containing protein</fullName>
    </recommendedName>
</protein>
<dbReference type="InterPro" id="IPR024969">
    <property type="entry name" value="EIF3F/CSN6-like_C"/>
</dbReference>
<comment type="function">
    <text evidence="1">Acts as a regulatory subunit of the 26S proteasome which is involved in the ATP-dependent degradation of ubiquitinated proteins.</text>
</comment>
<dbReference type="InterPro" id="IPR000555">
    <property type="entry name" value="JAMM/MPN+_dom"/>
</dbReference>
<dbReference type="STRING" id="1071383.J7RBL3"/>
<dbReference type="InterPro" id="IPR033858">
    <property type="entry name" value="MPN_RPN7_8"/>
</dbReference>
<evidence type="ECO:0000259" key="4">
    <source>
        <dbReference type="PROSITE" id="PS50249"/>
    </source>
</evidence>
<dbReference type="Pfam" id="PF13012">
    <property type="entry name" value="MitMem_reg"/>
    <property type="match status" value="1"/>
</dbReference>
<organism evidence="5 6">
    <name type="scientific">Huiozyma naganishii (strain ATCC MYA-139 / BCRC 22969 / CBS 8797 / KCTC 17520 / NBRC 10181 / NCYC 3082 / Yp74L-3)</name>
    <name type="common">Yeast</name>
    <name type="synonym">Kazachstania naganishii</name>
    <dbReference type="NCBI Taxonomy" id="1071383"/>
    <lineage>
        <taxon>Eukaryota</taxon>
        <taxon>Fungi</taxon>
        <taxon>Dikarya</taxon>
        <taxon>Ascomycota</taxon>
        <taxon>Saccharomycotina</taxon>
        <taxon>Saccharomycetes</taxon>
        <taxon>Saccharomycetales</taxon>
        <taxon>Saccharomycetaceae</taxon>
        <taxon>Huiozyma</taxon>
    </lineage>
</organism>
<accession>J7RBL3</accession>
<dbReference type="Proteomes" id="UP000006310">
    <property type="component" value="Chromosome 10"/>
</dbReference>
<dbReference type="PANTHER" id="PTHR10540:SF7">
    <property type="entry name" value="26S PROTEASOME NON-ATPASE REGULATORY SUBUNIT 7"/>
    <property type="match status" value="1"/>
</dbReference>
<dbReference type="GO" id="GO:0008541">
    <property type="term" value="C:proteasome regulatory particle, lid subcomplex"/>
    <property type="evidence" value="ECO:0007669"/>
    <property type="project" value="EnsemblFungi"/>
</dbReference>